<evidence type="ECO:0000313" key="3">
    <source>
        <dbReference type="Proteomes" id="UP000694569"/>
    </source>
</evidence>
<dbReference type="CDD" id="cd09076">
    <property type="entry name" value="L1-EN"/>
    <property type="match status" value="1"/>
</dbReference>
<feature type="domain" description="Reverse transcriptase" evidence="1">
    <location>
        <begin position="508"/>
        <end position="782"/>
    </location>
</feature>
<dbReference type="InterPro" id="IPR005135">
    <property type="entry name" value="Endo/exonuclease/phosphatase"/>
</dbReference>
<dbReference type="InterPro" id="IPR036691">
    <property type="entry name" value="Endo/exonu/phosph_ase_sf"/>
</dbReference>
<dbReference type="Gene3D" id="3.60.10.10">
    <property type="entry name" value="Endonuclease/exonuclease/phosphatase"/>
    <property type="match status" value="1"/>
</dbReference>
<dbReference type="SUPFAM" id="SSF56219">
    <property type="entry name" value="DNase I-like"/>
    <property type="match status" value="1"/>
</dbReference>
<dbReference type="OrthoDB" id="416119at2759"/>
<dbReference type="GO" id="GO:0003824">
    <property type="term" value="F:catalytic activity"/>
    <property type="evidence" value="ECO:0007669"/>
    <property type="project" value="InterPro"/>
</dbReference>
<proteinExistence type="predicted"/>
<dbReference type="Ensembl" id="ENSLLET00000008420.1">
    <property type="protein sequence ID" value="ENSLLEP00000008095.1"/>
    <property type="gene ID" value="ENSLLEG00000005141.1"/>
</dbReference>
<dbReference type="InterPro" id="IPR043502">
    <property type="entry name" value="DNA/RNA_pol_sf"/>
</dbReference>
<dbReference type="PANTHER" id="PTHR31635:SF196">
    <property type="entry name" value="REVERSE TRANSCRIPTASE DOMAIN-CONTAINING PROTEIN-RELATED"/>
    <property type="match status" value="1"/>
</dbReference>
<dbReference type="InterPro" id="IPR000477">
    <property type="entry name" value="RT_dom"/>
</dbReference>
<organism evidence="2 3">
    <name type="scientific">Leptobrachium leishanense</name>
    <name type="common">Leishan spiny toad</name>
    <dbReference type="NCBI Taxonomy" id="445787"/>
    <lineage>
        <taxon>Eukaryota</taxon>
        <taxon>Metazoa</taxon>
        <taxon>Chordata</taxon>
        <taxon>Craniata</taxon>
        <taxon>Vertebrata</taxon>
        <taxon>Euteleostomi</taxon>
        <taxon>Amphibia</taxon>
        <taxon>Batrachia</taxon>
        <taxon>Anura</taxon>
        <taxon>Pelobatoidea</taxon>
        <taxon>Megophryidae</taxon>
        <taxon>Leptobrachium</taxon>
    </lineage>
</organism>
<name>A0A8C5P9M0_9ANUR</name>
<dbReference type="AlphaFoldDB" id="A0A8C5P9M0"/>
<reference evidence="2" key="1">
    <citation type="submission" date="2025-08" db="UniProtKB">
        <authorList>
            <consortium name="Ensembl"/>
        </authorList>
    </citation>
    <scope>IDENTIFICATION</scope>
</reference>
<protein>
    <recommendedName>
        <fullName evidence="1">Reverse transcriptase domain-containing protein</fullName>
    </recommendedName>
</protein>
<dbReference type="PROSITE" id="PS50878">
    <property type="entry name" value="RT_POL"/>
    <property type="match status" value="1"/>
</dbReference>
<dbReference type="GeneTree" id="ENSGT00940000165023"/>
<dbReference type="CDD" id="cd01650">
    <property type="entry name" value="RT_nLTR_like"/>
    <property type="match status" value="1"/>
</dbReference>
<dbReference type="PANTHER" id="PTHR31635">
    <property type="entry name" value="REVERSE TRANSCRIPTASE DOMAIN-CONTAINING PROTEIN-RELATED"/>
    <property type="match status" value="1"/>
</dbReference>
<accession>A0A8C5P9M0</accession>
<dbReference type="SUPFAM" id="SSF56672">
    <property type="entry name" value="DNA/RNA polymerases"/>
    <property type="match status" value="1"/>
</dbReference>
<keyword evidence="3" id="KW-1185">Reference proteome</keyword>
<dbReference type="Pfam" id="PF00078">
    <property type="entry name" value="RVT_1"/>
    <property type="match status" value="1"/>
</dbReference>
<dbReference type="Proteomes" id="UP000694569">
    <property type="component" value="Unplaced"/>
</dbReference>
<sequence length="951" mass="107465">MSTLYQPGTLNVLSYNVRGLNVPEKRTKILRELWAQRATVVGLQETHFRGASAPTLRDRNFPTGYYSNFQESKSRGVAILLAKEVIFEETGVQRDPEGRFGFVKGRLAGSLFTFVSVYLPNKAQHRCLSSILHSLQTFQEGTLIIAGDFNIALNPKLDSSTGVSSAPRCVLSNLGRLLDSHRLVDVWRAFHGTEREYTYYSNVHTVYTRIDHIFMQQQAMDGVRSATVHTRTWSDHSPITTQLLSPMFIPRERTWRLNLSLLEDPVILAETQQLLSNYFQENLTSEVPISTVWEAHKAVLRGFLISKGTTAKKLRQAQKAELFEEVRQLEKQHIENSDPAIFQRLLLARASLTSHLSADLKFLPAKAKSFFALNENKPGRLLAQILKSRRSRTYIPRIRRKTTEITTKPEIVAEEFRSYFHSLYSLQSTHFPNLAISAIDAYLADKPLKTLTSESAKALGTLIGPDELTAAFKHSKPHKCPGPDGLPVEYFKLLQPELNTHLLAVYNSMLSGGEFHASSLAATITLIPKPGKDPLLPSSYRPISLLNTDVKILARILATRLQRHLPSLIDPDQVGFIPGREAKDATTRVLNAIILAQQNETPFVLLSTDAEKAFDRVLWPYLMRVLQRFGLGPDFLTWISSLYSSPTARVWVNGALTPSFPILNGTRQGCPLSPLLCALSLEPLLISIRSNPAISGLEGKQYRHKVSAYADDLMFLLTKPNTSLPVVAQELQTFGEIAGLAINEDKSEILNISMSQTEKSHLKKQFKFRWCKDQIKYLGIWLSAEVSRIPSLNFDPLLKDIKRDTIEWSNRKLSWLGKVGVLKMNVLPRILYLLQTIPLAIPAKIFSTLRSYFLTFIWTKARPRLKYDTMCKPTSMGGLALPDIRLYYFATQLTRILDWMDPYPTRKWLDLETLLARSPLWALPWLLPDQLVTLVSVNTHGDEYCSCMAHA</sequence>
<evidence type="ECO:0000313" key="2">
    <source>
        <dbReference type="Ensembl" id="ENSLLEP00000008095.1"/>
    </source>
</evidence>
<reference evidence="2" key="2">
    <citation type="submission" date="2025-09" db="UniProtKB">
        <authorList>
            <consortium name="Ensembl"/>
        </authorList>
    </citation>
    <scope>IDENTIFICATION</scope>
</reference>
<dbReference type="Pfam" id="PF03372">
    <property type="entry name" value="Exo_endo_phos"/>
    <property type="match status" value="1"/>
</dbReference>
<evidence type="ECO:0000259" key="1">
    <source>
        <dbReference type="PROSITE" id="PS50878"/>
    </source>
</evidence>